<dbReference type="InterPro" id="IPR036465">
    <property type="entry name" value="vWFA_dom_sf"/>
</dbReference>
<dbReference type="SMART" id="SM00327">
    <property type="entry name" value="VWA"/>
    <property type="match status" value="1"/>
</dbReference>
<keyword evidence="3" id="KW-1185">Reference proteome</keyword>
<dbReference type="HOGENOM" id="CLU_054927_3_1_0"/>
<dbReference type="Gene3D" id="3.40.50.410">
    <property type="entry name" value="von Willebrand factor, type A domain"/>
    <property type="match status" value="1"/>
</dbReference>
<name>B0VIF0_CLOAI</name>
<dbReference type="STRING" id="459349.CLOAM0021"/>
<dbReference type="SUPFAM" id="SSF53300">
    <property type="entry name" value="vWA-like"/>
    <property type="match status" value="1"/>
</dbReference>
<dbReference type="EMBL" id="CU466930">
    <property type="protein sequence ID" value="CAO79939.1"/>
    <property type="molecule type" value="Genomic_DNA"/>
</dbReference>
<dbReference type="InterPro" id="IPR002035">
    <property type="entry name" value="VWF_A"/>
</dbReference>
<dbReference type="KEGG" id="caci:CLOAM0021"/>
<dbReference type="PANTHER" id="PTHR33608:SF7">
    <property type="entry name" value="DUF58 DOMAIN-CONTAINING PROTEIN"/>
    <property type="match status" value="1"/>
</dbReference>
<protein>
    <recommendedName>
        <fullName evidence="1">VWFA domain-containing protein</fullName>
    </recommendedName>
</protein>
<dbReference type="AlphaFoldDB" id="B0VIF0"/>
<dbReference type="CDD" id="cd00198">
    <property type="entry name" value="vWFA"/>
    <property type="match status" value="1"/>
</dbReference>
<sequence>MPCSITLKRNKMPLLSEEALVRLNKFQLTAKSIVEGFLVGLHKSPYHGFSAEFSDHRQYNPGEPLKDLDWKILAKTERYYVKRYEEETNLRSYILLDHSKSMFFSSGKSTKIEYATQLAGALAWLMISQKDAAGLYTFNNKITSAFPPKAIRSYTSQLFAALLDLKAEDQTDLLTPLHQIAELVKKRSLIIIISDLLDEPERIMEALKHFRARKHEVLVFHIIDPKEEKFDYKREAQFIDSETGEKITVSPWQIRKEYVENFHQFAEYLKRECYKNQIEYNPVDTYTPIEDLLLKYLIKRQKG</sequence>
<dbReference type="Proteomes" id="UP000002019">
    <property type="component" value="Chromosome"/>
</dbReference>
<organism evidence="2 3">
    <name type="scientific">Cloacimonas acidaminovorans (strain Evry)</name>
    <dbReference type="NCBI Taxonomy" id="459349"/>
    <lineage>
        <taxon>Bacteria</taxon>
        <taxon>Pseudomonadati</taxon>
        <taxon>Candidatus Cloacimonadota</taxon>
        <taxon>Candidatus Cloacimonadia</taxon>
        <taxon>Candidatus Cloacimonadales</taxon>
        <taxon>Candidatus Cloacimonadaceae</taxon>
        <taxon>Candidatus Cloacimonas</taxon>
    </lineage>
</organism>
<evidence type="ECO:0000259" key="1">
    <source>
        <dbReference type="SMART" id="SM00327"/>
    </source>
</evidence>
<accession>B0VIF0</accession>
<evidence type="ECO:0000313" key="3">
    <source>
        <dbReference type="Proteomes" id="UP000002019"/>
    </source>
</evidence>
<proteinExistence type="predicted"/>
<dbReference type="eggNOG" id="COG1721">
    <property type="taxonomic scope" value="Bacteria"/>
</dbReference>
<reference evidence="2 3" key="1">
    <citation type="journal article" date="2008" name="J. Bacteriol.">
        <title>'Candidatus Cloacamonas acidaminovorans': genome sequence reconstruction provides a first glimpse of a new bacterial division.</title>
        <authorList>
            <person name="Pelletier E."/>
            <person name="Kreimeyer A."/>
            <person name="Bocs S."/>
            <person name="Rouy Z."/>
            <person name="Gyapay G."/>
            <person name="Chouari R."/>
            <person name="Riviere D."/>
            <person name="Ganesan A."/>
            <person name="Daegelen P."/>
            <person name="Sghir A."/>
            <person name="Cohen G.N."/>
            <person name="Medigue C."/>
            <person name="Weissenbach J."/>
            <person name="Le Paslier D."/>
        </authorList>
    </citation>
    <scope>NUCLEOTIDE SEQUENCE [LARGE SCALE GENOMIC DNA]</scope>
    <source>
        <strain evidence="3">Evry</strain>
    </source>
</reference>
<evidence type="ECO:0000313" key="2">
    <source>
        <dbReference type="EMBL" id="CAO79939.1"/>
    </source>
</evidence>
<gene>
    <name evidence="2" type="ordered locus">CLOAM0021</name>
</gene>
<feature type="domain" description="VWFA" evidence="1">
    <location>
        <begin position="89"/>
        <end position="262"/>
    </location>
</feature>
<dbReference type="PANTHER" id="PTHR33608">
    <property type="entry name" value="BLL2464 PROTEIN"/>
    <property type="match status" value="1"/>
</dbReference>
<dbReference type="Pfam" id="PF01882">
    <property type="entry name" value="DUF58"/>
    <property type="match status" value="1"/>
</dbReference>
<dbReference type="InterPro" id="IPR002881">
    <property type="entry name" value="DUF58"/>
</dbReference>